<dbReference type="PANTHER" id="PTHR43110">
    <property type="entry name" value="THIOL PEROXIDASE"/>
    <property type="match status" value="1"/>
</dbReference>
<keyword evidence="5 6" id="KW-0676">Redox-active center</keyword>
<dbReference type="GO" id="GO:0008379">
    <property type="term" value="F:thioredoxin peroxidase activity"/>
    <property type="evidence" value="ECO:0007669"/>
    <property type="project" value="UniProtKB-UniRule"/>
</dbReference>
<comment type="similarity">
    <text evidence="6">Belongs to the peroxiredoxin family. Tpx subfamily.</text>
</comment>
<dbReference type="InterPro" id="IPR018219">
    <property type="entry name" value="Tpx_CS"/>
</dbReference>
<dbReference type="AlphaFoldDB" id="A0A1E8EWS1"/>
<proteinExistence type="inferred from homology"/>
<comment type="miscellaneous">
    <text evidence="6">The active site is a conserved redox-active cysteine residue, the peroxidatic cysteine (C(P)), which makes the nucleophilic attack on the peroxide substrate. The peroxide oxidizes the C(P)-SH to cysteine sulfenic acid (C(P)-SOH), which then reacts with another cysteine residue, the resolving cysteine (C(R)), to form a disulfide bridge. The disulfide is subsequently reduced by an appropriate electron donor to complete the catalytic cycle. In this atypical 2-Cys peroxiredoxin, C(R) is present in the same subunit to form an intramolecular disulfide. The disulfide is subsequently reduced by thioredoxin.</text>
</comment>
<name>A0A1E8EWS1_9CLOT</name>
<dbReference type="Gene3D" id="3.40.30.10">
    <property type="entry name" value="Glutaredoxin"/>
    <property type="match status" value="1"/>
</dbReference>
<gene>
    <name evidence="6 8" type="primary">tpx</name>
    <name evidence="8" type="ORF">CLOACE_19380</name>
</gene>
<keyword evidence="3 6" id="KW-0560">Oxidoreductase</keyword>
<protein>
    <recommendedName>
        <fullName evidence="6">Thiol peroxidase</fullName>
        <shortName evidence="6">Tpx</shortName>
        <ecNumber evidence="6">1.11.1.24</ecNumber>
    </recommendedName>
    <alternativeName>
        <fullName evidence="6">Peroxiredoxin tpx</fullName>
        <shortName evidence="6">Prx</shortName>
    </alternativeName>
    <alternativeName>
        <fullName evidence="6">Thioredoxin peroxidase</fullName>
    </alternativeName>
    <alternativeName>
        <fullName evidence="6">Thioredoxin-dependent peroxiredoxin</fullName>
    </alternativeName>
</protein>
<dbReference type="Pfam" id="PF08534">
    <property type="entry name" value="Redoxin"/>
    <property type="match status" value="1"/>
</dbReference>
<evidence type="ECO:0000256" key="4">
    <source>
        <dbReference type="ARBA" id="ARBA00023157"/>
    </source>
</evidence>
<evidence type="ECO:0000256" key="5">
    <source>
        <dbReference type="ARBA" id="ARBA00023284"/>
    </source>
</evidence>
<evidence type="ECO:0000256" key="6">
    <source>
        <dbReference type="HAMAP-Rule" id="MF_00269"/>
    </source>
</evidence>
<dbReference type="PATRIC" id="fig|1121290.3.peg.1959"/>
<dbReference type="HAMAP" id="MF_00269">
    <property type="entry name" value="Tpx"/>
    <property type="match status" value="1"/>
</dbReference>
<evidence type="ECO:0000256" key="2">
    <source>
        <dbReference type="ARBA" id="ARBA00022862"/>
    </source>
</evidence>
<dbReference type="SUPFAM" id="SSF52833">
    <property type="entry name" value="Thioredoxin-like"/>
    <property type="match status" value="1"/>
</dbReference>
<feature type="disulfide bond" description="Redox-active" evidence="6">
    <location>
        <begin position="58"/>
        <end position="92"/>
    </location>
</feature>
<evidence type="ECO:0000256" key="1">
    <source>
        <dbReference type="ARBA" id="ARBA00022559"/>
    </source>
</evidence>
<dbReference type="STRING" id="1121290.CLAOCE_19380"/>
<accession>A0A1E8EWS1</accession>
<keyword evidence="1 6" id="KW-0575">Peroxidase</keyword>
<feature type="domain" description="Thioredoxin" evidence="7">
    <location>
        <begin position="17"/>
        <end position="165"/>
    </location>
</feature>
<dbReference type="InterPro" id="IPR050455">
    <property type="entry name" value="Tpx_Peroxidase_subfamily"/>
</dbReference>
<evidence type="ECO:0000259" key="7">
    <source>
        <dbReference type="PROSITE" id="PS51352"/>
    </source>
</evidence>
<organism evidence="8 9">
    <name type="scientific">Clostridium acetireducens DSM 10703</name>
    <dbReference type="NCBI Taxonomy" id="1121290"/>
    <lineage>
        <taxon>Bacteria</taxon>
        <taxon>Bacillati</taxon>
        <taxon>Bacillota</taxon>
        <taxon>Clostridia</taxon>
        <taxon>Eubacteriales</taxon>
        <taxon>Clostridiaceae</taxon>
        <taxon>Clostridium</taxon>
    </lineage>
</organism>
<reference evidence="8 9" key="1">
    <citation type="submission" date="2016-06" db="EMBL/GenBank/DDBJ databases">
        <title>Genome sequence of Clostridium acetireducens DSM 10703.</title>
        <authorList>
            <person name="Poehlein A."/>
            <person name="Fluechter S."/>
            <person name="Duerre P."/>
            <person name="Daniel R."/>
        </authorList>
    </citation>
    <scope>NUCLEOTIDE SEQUENCE [LARGE SCALE GENOMIC DNA]</scope>
    <source>
        <strain evidence="8 9">DSM 10703</strain>
    </source>
</reference>
<comment type="caution">
    <text evidence="8">The sequence shown here is derived from an EMBL/GenBank/DDBJ whole genome shotgun (WGS) entry which is preliminary data.</text>
</comment>
<dbReference type="InterPro" id="IPR036249">
    <property type="entry name" value="Thioredoxin-like_sf"/>
</dbReference>
<evidence type="ECO:0000256" key="3">
    <source>
        <dbReference type="ARBA" id="ARBA00023002"/>
    </source>
</evidence>
<dbReference type="PROSITE" id="PS51352">
    <property type="entry name" value="THIOREDOXIN_2"/>
    <property type="match status" value="1"/>
</dbReference>
<evidence type="ECO:0000313" key="9">
    <source>
        <dbReference type="Proteomes" id="UP000175744"/>
    </source>
</evidence>
<dbReference type="InterPro" id="IPR002065">
    <property type="entry name" value="TPX"/>
</dbReference>
<dbReference type="Proteomes" id="UP000175744">
    <property type="component" value="Unassembled WGS sequence"/>
</dbReference>
<dbReference type="NCBIfam" id="NF001808">
    <property type="entry name" value="PRK00522.1"/>
    <property type="match status" value="1"/>
</dbReference>
<comment type="subunit">
    <text evidence="6">Homodimer.</text>
</comment>
<dbReference type="InterPro" id="IPR013766">
    <property type="entry name" value="Thioredoxin_domain"/>
</dbReference>
<feature type="active site" description="Cysteine sulfenic acid (-SOH) intermediate" evidence="6">
    <location>
        <position position="58"/>
    </location>
</feature>
<sequence>MKVKFQKKPVTLWGNEVKVGDTAPDFIAIDNNMQPVSLKDTKGVRIILTVPSLDTPVCDLEARTFNEVASSIPNVSVYTISMDLPFAQIRWCAAHGIKNVKTLSDFKDRLVGKNYGTYIEELGLLTRAAFVIDENNKVTYVEYLEEVTDQPNYDAILEAAKKILN</sequence>
<dbReference type="PROSITE" id="PS01265">
    <property type="entry name" value="TPX"/>
    <property type="match status" value="1"/>
</dbReference>
<evidence type="ECO:0000313" key="8">
    <source>
        <dbReference type="EMBL" id="OFI05064.1"/>
    </source>
</evidence>
<dbReference type="EC" id="1.11.1.24" evidence="6"/>
<dbReference type="EMBL" id="LZFO01000034">
    <property type="protein sequence ID" value="OFI05064.1"/>
    <property type="molecule type" value="Genomic_DNA"/>
</dbReference>
<dbReference type="PANTHER" id="PTHR43110:SF1">
    <property type="entry name" value="THIOL PEROXIDASE"/>
    <property type="match status" value="1"/>
</dbReference>
<keyword evidence="4 6" id="KW-1015">Disulfide bond</keyword>
<keyword evidence="9" id="KW-1185">Reference proteome</keyword>
<dbReference type="CDD" id="cd03014">
    <property type="entry name" value="PRX_Atyp2cys"/>
    <property type="match status" value="1"/>
</dbReference>
<dbReference type="InterPro" id="IPR013740">
    <property type="entry name" value="Redoxin"/>
</dbReference>
<comment type="catalytic activity">
    <reaction evidence="6">
        <text>a hydroperoxide + [thioredoxin]-dithiol = an alcohol + [thioredoxin]-disulfide + H2O</text>
        <dbReference type="Rhea" id="RHEA:62620"/>
        <dbReference type="Rhea" id="RHEA-COMP:10698"/>
        <dbReference type="Rhea" id="RHEA-COMP:10700"/>
        <dbReference type="ChEBI" id="CHEBI:15377"/>
        <dbReference type="ChEBI" id="CHEBI:29950"/>
        <dbReference type="ChEBI" id="CHEBI:30879"/>
        <dbReference type="ChEBI" id="CHEBI:35924"/>
        <dbReference type="ChEBI" id="CHEBI:50058"/>
        <dbReference type="EC" id="1.11.1.24"/>
    </reaction>
</comment>
<dbReference type="RefSeq" id="WP_070110904.1">
    <property type="nucleotide sequence ID" value="NZ_LZFO01000034.1"/>
</dbReference>
<comment type="function">
    <text evidence="6">Thiol-specific peroxidase that catalyzes the reduction of hydrogen peroxide and organic hydroperoxides to water and alcohols, respectively. Plays a role in cell protection against oxidative stress by detoxifying peroxides.</text>
</comment>
<keyword evidence="2 6" id="KW-0049">Antioxidant</keyword>
<dbReference type="OrthoDB" id="9781543at2"/>